<gene>
    <name evidence="8" type="ORF">ACFP3M_29595</name>
</gene>
<evidence type="ECO:0000313" key="8">
    <source>
        <dbReference type="EMBL" id="MFC5896962.1"/>
    </source>
</evidence>
<comment type="caution">
    <text evidence="8">The sequence shown here is derived from an EMBL/GenBank/DDBJ whole genome shotgun (WGS) entry which is preliminary data.</text>
</comment>
<dbReference type="RefSeq" id="WP_345082981.1">
    <property type="nucleotide sequence ID" value="NZ_BAAAWG010000007.1"/>
</dbReference>
<evidence type="ECO:0000256" key="6">
    <source>
        <dbReference type="ARBA" id="ARBA00023136"/>
    </source>
</evidence>
<comment type="subcellular location">
    <subcellularLocation>
        <location evidence="1">Cell membrane</location>
        <topology evidence="1">Peripheral membrane protein</topology>
    </subcellularLocation>
</comment>
<evidence type="ECO:0000256" key="4">
    <source>
        <dbReference type="ARBA" id="ARBA00022679"/>
    </source>
</evidence>
<dbReference type="Pfam" id="PF04464">
    <property type="entry name" value="Glyphos_transf"/>
    <property type="match status" value="1"/>
</dbReference>
<dbReference type="Gene3D" id="3.40.50.12580">
    <property type="match status" value="1"/>
</dbReference>
<organism evidence="8 9">
    <name type="scientific">Streptomyces ramulosus</name>
    <dbReference type="NCBI Taxonomy" id="47762"/>
    <lineage>
        <taxon>Bacteria</taxon>
        <taxon>Bacillati</taxon>
        <taxon>Actinomycetota</taxon>
        <taxon>Actinomycetes</taxon>
        <taxon>Kitasatosporales</taxon>
        <taxon>Streptomycetaceae</taxon>
        <taxon>Streptomyces</taxon>
    </lineage>
</organism>
<evidence type="ECO:0000256" key="5">
    <source>
        <dbReference type="ARBA" id="ARBA00022944"/>
    </source>
</evidence>
<evidence type="ECO:0000256" key="2">
    <source>
        <dbReference type="ARBA" id="ARBA00010488"/>
    </source>
</evidence>
<dbReference type="InterPro" id="IPR043149">
    <property type="entry name" value="TagF_N"/>
</dbReference>
<name>A0ABW1FRA8_9ACTN</name>
<dbReference type="InterPro" id="IPR007554">
    <property type="entry name" value="Glycerophosphate_synth"/>
</dbReference>
<proteinExistence type="inferred from homology"/>
<feature type="region of interest" description="Disordered" evidence="7">
    <location>
        <begin position="449"/>
        <end position="479"/>
    </location>
</feature>
<keyword evidence="9" id="KW-1185">Reference proteome</keyword>
<reference evidence="9" key="1">
    <citation type="journal article" date="2019" name="Int. J. Syst. Evol. Microbiol.">
        <title>The Global Catalogue of Microorganisms (GCM) 10K type strain sequencing project: providing services to taxonomists for standard genome sequencing and annotation.</title>
        <authorList>
            <consortium name="The Broad Institute Genomics Platform"/>
            <consortium name="The Broad Institute Genome Sequencing Center for Infectious Disease"/>
            <person name="Wu L."/>
            <person name="Ma J."/>
        </authorList>
    </citation>
    <scope>NUCLEOTIDE SEQUENCE [LARGE SCALE GENOMIC DNA]</scope>
    <source>
        <strain evidence="9">CGMCC 1.15809</strain>
    </source>
</reference>
<dbReference type="Gene3D" id="3.40.50.11820">
    <property type="match status" value="1"/>
</dbReference>
<keyword evidence="5" id="KW-0777">Teichoic acid biosynthesis</keyword>
<evidence type="ECO:0000256" key="3">
    <source>
        <dbReference type="ARBA" id="ARBA00022475"/>
    </source>
</evidence>
<dbReference type="SUPFAM" id="SSF53756">
    <property type="entry name" value="UDP-Glycosyltransferase/glycogen phosphorylase"/>
    <property type="match status" value="1"/>
</dbReference>
<evidence type="ECO:0000313" key="9">
    <source>
        <dbReference type="Proteomes" id="UP001596241"/>
    </source>
</evidence>
<comment type="similarity">
    <text evidence="2">Belongs to the CDP-glycerol glycerophosphotransferase family.</text>
</comment>
<sequence length="625" mass="65820">MLDTSHGLIPPLRVPVGADPERWRTLPTERTVVVIARTVTSTVRVLDILGPVFRDESRVDLVFAFDPSSAFNDGVHDLIRSVGARVLPWHQYRYLSPDLVITATENADLAVGGHTAPVLVLPHGVGFHKVVPDSRSDQDRLAGVVPDALLRSGRAWLAVSHPDQAEQLAAAHPLTKGRTLLIGDPCHDTLVNGVDLRAAYREALGITGNRRLIVLSSTWRDRSLLGQNPTLPARLLAELPMDDYAVALVTHPNIVSAHGVYQLRSLLASPLGAGLLRIPPTDGWQATLIAGDLLIGDHGSVTFYGAALGKPLLLGAFSEEEAVPGTPMAELGRQVPRLAPGAPLRPQIERALATGNVPGPADSDSLSRLGAKALIRPGHALHRLRTAIYGLLRLALPERPAPLPRAAPADPRPADPFPDITAVHVTTEVRDTPVGPRVAISRTPAAVGHFADVGDPEITPGAEDGSPSAGPSSSADTYRHLSCSDLERDRELTENASVLVRDATAGSVAVADRWITDVFSRYPGCLLASAAVAGAGCRVGLRDGRTVAVALSDDRPGAEIAAALVYALLRAGRPPETVAFTIGDLAGDAELHVVQRGGGTAAPDSAALLGARQEAPITGEFADRP</sequence>
<keyword evidence="3" id="KW-1003">Cell membrane</keyword>
<dbReference type="EMBL" id="JBHSPW010000018">
    <property type="protein sequence ID" value="MFC5896962.1"/>
    <property type="molecule type" value="Genomic_DNA"/>
</dbReference>
<keyword evidence="4" id="KW-0808">Transferase</keyword>
<accession>A0ABW1FRA8</accession>
<evidence type="ECO:0000256" key="7">
    <source>
        <dbReference type="SAM" id="MobiDB-lite"/>
    </source>
</evidence>
<evidence type="ECO:0000256" key="1">
    <source>
        <dbReference type="ARBA" id="ARBA00004202"/>
    </source>
</evidence>
<keyword evidence="6" id="KW-0472">Membrane</keyword>
<dbReference type="Proteomes" id="UP001596241">
    <property type="component" value="Unassembled WGS sequence"/>
</dbReference>
<dbReference type="InterPro" id="IPR043148">
    <property type="entry name" value="TagF_C"/>
</dbReference>
<protein>
    <submittedName>
        <fullName evidence="8">CDP-glycerol glycerophosphotransferase family protein</fullName>
    </submittedName>
</protein>
<feature type="compositionally biased region" description="Low complexity" evidence="7">
    <location>
        <begin position="460"/>
        <end position="476"/>
    </location>
</feature>